<feature type="transmembrane region" description="Helical" evidence="2">
    <location>
        <begin position="396"/>
        <end position="420"/>
    </location>
</feature>
<accession>A0AAD6UA05</accession>
<feature type="transmembrane region" description="Helical" evidence="2">
    <location>
        <begin position="214"/>
        <end position="247"/>
    </location>
</feature>
<gene>
    <name evidence="3" type="ORF">B0H15DRAFT_830414</name>
</gene>
<dbReference type="Pfam" id="PF11204">
    <property type="entry name" value="DUF2985"/>
    <property type="match status" value="1"/>
</dbReference>
<sequence>MPSVRVRRSTYSSGDRQSLAGLFVAGQSPGSPPTPAPPFLANPGRGSKIQSHIAGSVGRASVARTTSAESYGRAHTPLSHHSGGQTDVVVHGRPDGEPGLIGSALSLPESHHEQHEAGQDDHHYDDVVEHLDVIDPQVGTVATLSNAANAILFPPMWYSRRPVVSLSSPPNIDLPNTEQTGRPGREYEDSLDRHVEDVLNKPAKFRRTMKGVWAFLKTPLGILAGIYGFAVVFWGAAIVIFLVKIINFHNPDKQGFWIEVSSQVVNGLFTVTGVGLIPSRVLDTYRIYWIWHYKRRTRMLRRKAGLPALFDEDDLPDPVYDPNYVHVLTDKEQKDLHRQQVKFQRHQSWYRAHGTETHRAFPINTALLICCFNDGNSIFQVMLCGTMWGLDRFQRPAWSTGCLIPASFLCGIASAVFIAIGGKHTKRIEEVKERLRAALEMEHPAAYGSGAEVDMRRDGPIGMDVEKLGNGHGAIKRTAALDNELVAETTLDERMVVPPANEKGGV</sequence>
<dbReference type="PANTHER" id="PTHR35872:SF2">
    <property type="entry name" value="INTEGRAL MEMBRANE PROTEIN (AFU_ORTHOLOGUE AFUA_5G07110)"/>
    <property type="match status" value="1"/>
</dbReference>
<dbReference type="Proteomes" id="UP001222325">
    <property type="component" value="Unassembled WGS sequence"/>
</dbReference>
<evidence type="ECO:0000313" key="4">
    <source>
        <dbReference type="Proteomes" id="UP001222325"/>
    </source>
</evidence>
<feature type="region of interest" description="Disordered" evidence="1">
    <location>
        <begin position="169"/>
        <end position="190"/>
    </location>
</feature>
<proteinExistence type="predicted"/>
<organism evidence="3 4">
    <name type="scientific">Mycena belliarum</name>
    <dbReference type="NCBI Taxonomy" id="1033014"/>
    <lineage>
        <taxon>Eukaryota</taxon>
        <taxon>Fungi</taxon>
        <taxon>Dikarya</taxon>
        <taxon>Basidiomycota</taxon>
        <taxon>Agaricomycotina</taxon>
        <taxon>Agaricomycetes</taxon>
        <taxon>Agaricomycetidae</taxon>
        <taxon>Agaricales</taxon>
        <taxon>Marasmiineae</taxon>
        <taxon>Mycenaceae</taxon>
        <taxon>Mycena</taxon>
    </lineage>
</organism>
<protein>
    <submittedName>
        <fullName evidence="3">Uncharacterized protein</fullName>
    </submittedName>
</protein>
<feature type="region of interest" description="Disordered" evidence="1">
    <location>
        <begin position="23"/>
        <end position="104"/>
    </location>
</feature>
<evidence type="ECO:0000256" key="1">
    <source>
        <dbReference type="SAM" id="MobiDB-lite"/>
    </source>
</evidence>
<keyword evidence="2" id="KW-0472">Membrane</keyword>
<comment type="caution">
    <text evidence="3">The sequence shown here is derived from an EMBL/GenBank/DDBJ whole genome shotgun (WGS) entry which is preliminary data.</text>
</comment>
<keyword evidence="2" id="KW-0812">Transmembrane</keyword>
<dbReference type="AlphaFoldDB" id="A0AAD6UA05"/>
<dbReference type="EMBL" id="JARJCN010000014">
    <property type="protein sequence ID" value="KAJ7094662.1"/>
    <property type="molecule type" value="Genomic_DNA"/>
</dbReference>
<keyword evidence="2" id="KW-1133">Transmembrane helix</keyword>
<dbReference type="PANTHER" id="PTHR35872">
    <property type="entry name" value="INTEGRAL MEMBRANE PROTEIN (AFU_ORTHOLOGUE AFUA_5G07110)"/>
    <property type="match status" value="1"/>
</dbReference>
<feature type="transmembrane region" description="Helical" evidence="2">
    <location>
        <begin position="366"/>
        <end position="390"/>
    </location>
</feature>
<name>A0AAD6UA05_9AGAR</name>
<feature type="transmembrane region" description="Helical" evidence="2">
    <location>
        <begin position="267"/>
        <end position="291"/>
    </location>
</feature>
<evidence type="ECO:0000313" key="3">
    <source>
        <dbReference type="EMBL" id="KAJ7094662.1"/>
    </source>
</evidence>
<reference evidence="3" key="1">
    <citation type="submission" date="2023-03" db="EMBL/GenBank/DDBJ databases">
        <title>Massive genome expansion in bonnet fungi (Mycena s.s.) driven by repeated elements and novel gene families across ecological guilds.</title>
        <authorList>
            <consortium name="Lawrence Berkeley National Laboratory"/>
            <person name="Harder C.B."/>
            <person name="Miyauchi S."/>
            <person name="Viragh M."/>
            <person name="Kuo A."/>
            <person name="Thoen E."/>
            <person name="Andreopoulos B."/>
            <person name="Lu D."/>
            <person name="Skrede I."/>
            <person name="Drula E."/>
            <person name="Henrissat B."/>
            <person name="Morin E."/>
            <person name="Kohler A."/>
            <person name="Barry K."/>
            <person name="LaButti K."/>
            <person name="Morin E."/>
            <person name="Salamov A."/>
            <person name="Lipzen A."/>
            <person name="Mereny Z."/>
            <person name="Hegedus B."/>
            <person name="Baldrian P."/>
            <person name="Stursova M."/>
            <person name="Weitz H."/>
            <person name="Taylor A."/>
            <person name="Grigoriev I.V."/>
            <person name="Nagy L.G."/>
            <person name="Martin F."/>
            <person name="Kauserud H."/>
        </authorList>
    </citation>
    <scope>NUCLEOTIDE SEQUENCE</scope>
    <source>
        <strain evidence="3">CBHHK173m</strain>
    </source>
</reference>
<keyword evidence="4" id="KW-1185">Reference proteome</keyword>
<feature type="compositionally biased region" description="Pro residues" evidence="1">
    <location>
        <begin position="30"/>
        <end position="40"/>
    </location>
</feature>
<evidence type="ECO:0000256" key="2">
    <source>
        <dbReference type="SAM" id="Phobius"/>
    </source>
</evidence>
<dbReference type="InterPro" id="IPR021369">
    <property type="entry name" value="DUF2985"/>
</dbReference>